<dbReference type="SUPFAM" id="SSF46689">
    <property type="entry name" value="Homeodomain-like"/>
    <property type="match status" value="1"/>
</dbReference>
<keyword evidence="7" id="KW-1185">Reference proteome</keyword>
<evidence type="ECO:0000313" key="7">
    <source>
        <dbReference type="Proteomes" id="UP001596189"/>
    </source>
</evidence>
<dbReference type="PROSITE" id="PS50977">
    <property type="entry name" value="HTH_TETR_2"/>
    <property type="match status" value="1"/>
</dbReference>
<dbReference type="PRINTS" id="PR00455">
    <property type="entry name" value="HTHTETR"/>
</dbReference>
<dbReference type="Pfam" id="PF00440">
    <property type="entry name" value="TetR_N"/>
    <property type="match status" value="1"/>
</dbReference>
<evidence type="ECO:0000256" key="1">
    <source>
        <dbReference type="ARBA" id="ARBA00023015"/>
    </source>
</evidence>
<gene>
    <name evidence="6" type="ORF">ACFQDO_09965</name>
</gene>
<keyword evidence="2 4" id="KW-0238">DNA-binding</keyword>
<keyword evidence="1" id="KW-0805">Transcription regulation</keyword>
<dbReference type="RefSeq" id="WP_345716253.1">
    <property type="nucleotide sequence ID" value="NZ_BAABFP010000004.1"/>
</dbReference>
<accession>A0ABW1JFG1</accession>
<protein>
    <submittedName>
        <fullName evidence="6">TetR/AcrR family transcriptional regulator</fullName>
    </submittedName>
</protein>
<evidence type="ECO:0000313" key="6">
    <source>
        <dbReference type="EMBL" id="MFC6007453.1"/>
    </source>
</evidence>
<keyword evidence="3" id="KW-0804">Transcription</keyword>
<dbReference type="InterPro" id="IPR023772">
    <property type="entry name" value="DNA-bd_HTH_TetR-type_CS"/>
</dbReference>
<evidence type="ECO:0000256" key="2">
    <source>
        <dbReference type="ARBA" id="ARBA00023125"/>
    </source>
</evidence>
<feature type="DNA-binding region" description="H-T-H motif" evidence="4">
    <location>
        <begin position="40"/>
        <end position="59"/>
    </location>
</feature>
<organism evidence="6 7">
    <name type="scientific">Angustibacter luteus</name>
    <dbReference type="NCBI Taxonomy" id="658456"/>
    <lineage>
        <taxon>Bacteria</taxon>
        <taxon>Bacillati</taxon>
        <taxon>Actinomycetota</taxon>
        <taxon>Actinomycetes</taxon>
        <taxon>Kineosporiales</taxon>
        <taxon>Kineosporiaceae</taxon>
    </lineage>
</organism>
<reference evidence="7" key="1">
    <citation type="journal article" date="2019" name="Int. J. Syst. Evol. Microbiol.">
        <title>The Global Catalogue of Microorganisms (GCM) 10K type strain sequencing project: providing services to taxonomists for standard genome sequencing and annotation.</title>
        <authorList>
            <consortium name="The Broad Institute Genomics Platform"/>
            <consortium name="The Broad Institute Genome Sequencing Center for Infectious Disease"/>
            <person name="Wu L."/>
            <person name="Ma J."/>
        </authorList>
    </citation>
    <scope>NUCLEOTIDE SEQUENCE [LARGE SCALE GENOMIC DNA]</scope>
    <source>
        <strain evidence="7">KACC 14249</strain>
    </source>
</reference>
<evidence type="ECO:0000256" key="3">
    <source>
        <dbReference type="ARBA" id="ARBA00023163"/>
    </source>
</evidence>
<dbReference type="InterPro" id="IPR001647">
    <property type="entry name" value="HTH_TetR"/>
</dbReference>
<dbReference type="InterPro" id="IPR009057">
    <property type="entry name" value="Homeodomain-like_sf"/>
</dbReference>
<comment type="caution">
    <text evidence="6">The sequence shown here is derived from an EMBL/GenBank/DDBJ whole genome shotgun (WGS) entry which is preliminary data.</text>
</comment>
<dbReference type="PROSITE" id="PS01081">
    <property type="entry name" value="HTH_TETR_1"/>
    <property type="match status" value="1"/>
</dbReference>
<dbReference type="InterPro" id="IPR050109">
    <property type="entry name" value="HTH-type_TetR-like_transc_reg"/>
</dbReference>
<name>A0ABW1JFG1_9ACTN</name>
<evidence type="ECO:0000256" key="4">
    <source>
        <dbReference type="PROSITE-ProRule" id="PRU00335"/>
    </source>
</evidence>
<proteinExistence type="predicted"/>
<dbReference type="PANTHER" id="PTHR30055:SF234">
    <property type="entry name" value="HTH-TYPE TRANSCRIPTIONAL REGULATOR BETI"/>
    <property type="match status" value="1"/>
</dbReference>
<dbReference type="Gene3D" id="1.10.357.10">
    <property type="entry name" value="Tetracycline Repressor, domain 2"/>
    <property type="match status" value="1"/>
</dbReference>
<sequence>MPSHATPKAARTRLAPVDRRDQLIRAAVEVFAEEGLANASIVDITKHAGVSNGTFYHYFADKRDIAEAVGALVISDMTSELTAFQEALEIPRRIAVGAFWVMRRVATNPSIGAVMAEYFEQRSDVLRQTATQLGADLRTGITAGAFDIEPDDVPMFVQVWGSMFGVGAREVLSGSEPRHVGTLLAIAQLRMLGLAKARAQAVTRAAERLVLDS</sequence>
<feature type="domain" description="HTH tetR-type" evidence="5">
    <location>
        <begin position="17"/>
        <end position="77"/>
    </location>
</feature>
<dbReference type="Proteomes" id="UP001596189">
    <property type="component" value="Unassembled WGS sequence"/>
</dbReference>
<evidence type="ECO:0000259" key="5">
    <source>
        <dbReference type="PROSITE" id="PS50977"/>
    </source>
</evidence>
<dbReference type="PANTHER" id="PTHR30055">
    <property type="entry name" value="HTH-TYPE TRANSCRIPTIONAL REGULATOR RUTR"/>
    <property type="match status" value="1"/>
</dbReference>
<dbReference type="EMBL" id="JBHSRD010000003">
    <property type="protein sequence ID" value="MFC6007453.1"/>
    <property type="molecule type" value="Genomic_DNA"/>
</dbReference>